<proteinExistence type="predicted"/>
<keyword evidence="9" id="KW-1185">Reference proteome</keyword>
<evidence type="ECO:0000313" key="8">
    <source>
        <dbReference type="EMBL" id="MFH8252711.1"/>
    </source>
</evidence>
<dbReference type="PANTHER" id="PTHR33307:SF6">
    <property type="entry name" value="ALPHA-RHAMNOSIDASE (EUROFUNG)-RELATED"/>
    <property type="match status" value="1"/>
</dbReference>
<evidence type="ECO:0000259" key="5">
    <source>
        <dbReference type="Pfam" id="PF08531"/>
    </source>
</evidence>
<dbReference type="InterPro" id="IPR016007">
    <property type="entry name" value="Alpha_rhamnosid"/>
</dbReference>
<comment type="caution">
    <text evidence="8">The sequence shown here is derived from an EMBL/GenBank/DDBJ whole genome shotgun (WGS) entry which is preliminary data.</text>
</comment>
<gene>
    <name evidence="8" type="ORF">ACH3VR_20250</name>
</gene>
<dbReference type="InterPro" id="IPR035396">
    <property type="entry name" value="Bac_rhamnosid6H"/>
</dbReference>
<dbReference type="EMBL" id="JBIQWL010000011">
    <property type="protein sequence ID" value="MFH8252711.1"/>
    <property type="molecule type" value="Genomic_DNA"/>
</dbReference>
<dbReference type="Pfam" id="PF17390">
    <property type="entry name" value="Bac_rhamnosid_C"/>
    <property type="match status" value="1"/>
</dbReference>
<dbReference type="InterPro" id="IPR013737">
    <property type="entry name" value="Bac_rhamnosid_N"/>
</dbReference>
<dbReference type="Pfam" id="PF05592">
    <property type="entry name" value="Bac_rhamnosid"/>
    <property type="match status" value="1"/>
</dbReference>
<dbReference type="InterPro" id="IPR035398">
    <property type="entry name" value="Bac_rhamnosid_C"/>
</dbReference>
<dbReference type="Gene3D" id="2.60.120.260">
    <property type="entry name" value="Galactose-binding domain-like"/>
    <property type="match status" value="2"/>
</dbReference>
<dbReference type="EC" id="3.2.1.40" evidence="2"/>
<evidence type="ECO:0000259" key="4">
    <source>
        <dbReference type="Pfam" id="PF05592"/>
    </source>
</evidence>
<dbReference type="InterPro" id="IPR013783">
    <property type="entry name" value="Ig-like_fold"/>
</dbReference>
<evidence type="ECO:0000313" key="9">
    <source>
        <dbReference type="Proteomes" id="UP001610861"/>
    </source>
</evidence>
<sequence>MIARPFPHSYGRRFDSRFLRATVPNQRVGLFGQLARRREMADTTQPAAKLTRVDYRADTEFAATASPAVSWATETEIPGWVQAWAELEADGERVRVDGSISVNVAWPFRPLRPRETRRLRVRVAGQDGSASTWSDVRSVRGGHLDVGEWTASMIGLAAPSDLGQPAQLRTRFDALKQVASATLYSTANGVYEVEINGHPVDADTLKPGWTSYQWRLIHETTDVTTLVQQGGNAIGIQLTAGWFAQRYGFGDDATPFYGEQPAAALQLHLEYADGTSEVVSTDATWKATDAGRVVAAGIYAGQHDDLRREQPGWTLPDFDDSAWLPARVDESSVVPTPRIAPPVREVAELHPVARSQSSSGSTILDFGQNLVGRLRVRADLPEGATVTLSHAEILTDGDLHTGSMRGAAATDSFTSAGHAVVWEPEFTFRGFRYASVEGWPGDVPADAITAVVVSSDLERTGWLETGHPLVDRLHESIVWSTRGNFVSLPTDCPQRDERLGWTGDIEVFAPTAATLFDIDGFLSNWLADLAAEQHALDGIVPFVVPNVSGVFTSATAGWGDSAVGVPWTLHQHFDDTSVLERQYPSMKAWVDVVDRLAGERHLWKGGFQFGDWLDPTAPKESPTDAKADKELIATAYFHRSAAILAATAELLERPEDATSYSRLATAIKDAFNREYVTPNGRLSSDAQAAYALAIAFDLAADRDTELRMGEHLAGLVRRNGYRIGTGFLGTPVIMDALTRTGQLETADRLLTQTECPSWLYPVTQGATTTWEAWDALLADGSPSPADTSFNHYAFGAIAKWLYESLAGLSATAPGFREMRIAPTLLPSFGRVSATRITPYGHAAVTWSREEGRVRIAATLPANTSATVQLPDGSEPFTVGSGTHEWTVAGSSRSINRVQQLSMRTDLAQVIEDPDAYAAVLGALERHAPHAAQTLRTRTRWEPGVPLDVEFFILPKAVQSAIDDDLSLYQLSPNA</sequence>
<dbReference type="InterPro" id="IPR008928">
    <property type="entry name" value="6-hairpin_glycosidase_sf"/>
</dbReference>
<feature type="domain" description="Bacterial alpha-L-rhamnosidase N-terminal" evidence="5">
    <location>
        <begin position="176"/>
        <end position="345"/>
    </location>
</feature>
<dbReference type="SUPFAM" id="SSF48208">
    <property type="entry name" value="Six-hairpin glycosidases"/>
    <property type="match status" value="1"/>
</dbReference>
<evidence type="ECO:0000259" key="6">
    <source>
        <dbReference type="Pfam" id="PF17389"/>
    </source>
</evidence>
<dbReference type="Gene3D" id="2.60.420.10">
    <property type="entry name" value="Maltose phosphorylase, domain 3"/>
    <property type="match status" value="1"/>
</dbReference>
<dbReference type="Proteomes" id="UP001610861">
    <property type="component" value="Unassembled WGS sequence"/>
</dbReference>
<protein>
    <recommendedName>
        <fullName evidence="2">alpha-L-rhamnosidase</fullName>
        <ecNumber evidence="2">3.2.1.40</ecNumber>
    </recommendedName>
</protein>
<feature type="domain" description="Alpha-L-rhamnosidase concanavalin-like" evidence="4">
    <location>
        <begin position="357"/>
        <end position="453"/>
    </location>
</feature>
<dbReference type="Pfam" id="PF08531">
    <property type="entry name" value="Bac_rhamnosid_N"/>
    <property type="match status" value="1"/>
</dbReference>
<feature type="domain" description="Alpha-L-rhamnosidase C-terminal" evidence="7">
    <location>
        <begin position="807"/>
        <end position="881"/>
    </location>
</feature>
<dbReference type="InterPro" id="IPR008902">
    <property type="entry name" value="Rhamnosid_concanavalin"/>
</dbReference>
<dbReference type="Pfam" id="PF25788">
    <property type="entry name" value="Ig_Rha78A_N"/>
    <property type="match status" value="1"/>
</dbReference>
<dbReference type="Pfam" id="PF17389">
    <property type="entry name" value="Bac_rhamnosid6H"/>
    <property type="match status" value="1"/>
</dbReference>
<dbReference type="InterPro" id="IPR012341">
    <property type="entry name" value="6hp_glycosidase-like_sf"/>
</dbReference>
<evidence type="ECO:0000256" key="2">
    <source>
        <dbReference type="ARBA" id="ARBA00012652"/>
    </source>
</evidence>
<evidence type="ECO:0000259" key="7">
    <source>
        <dbReference type="Pfam" id="PF17390"/>
    </source>
</evidence>
<dbReference type="PANTHER" id="PTHR33307">
    <property type="entry name" value="ALPHA-RHAMNOSIDASE (EUROFUNG)"/>
    <property type="match status" value="1"/>
</dbReference>
<feature type="domain" description="Alpha-L-rhamnosidase six-hairpin glycosidase" evidence="6">
    <location>
        <begin position="458"/>
        <end position="804"/>
    </location>
</feature>
<keyword evidence="3 8" id="KW-0378">Hydrolase</keyword>
<dbReference type="Gene3D" id="2.60.40.10">
    <property type="entry name" value="Immunoglobulins"/>
    <property type="match status" value="1"/>
</dbReference>
<dbReference type="Gene3D" id="1.50.10.10">
    <property type="match status" value="1"/>
</dbReference>
<reference evidence="8 9" key="1">
    <citation type="submission" date="2024-09" db="EMBL/GenBank/DDBJ databases">
        <authorList>
            <person name="Pan X."/>
        </authorList>
    </citation>
    <scope>NUCLEOTIDE SEQUENCE [LARGE SCALE GENOMIC DNA]</scope>
    <source>
        <strain evidence="8 9">B2969</strain>
    </source>
</reference>
<evidence type="ECO:0000256" key="3">
    <source>
        <dbReference type="ARBA" id="ARBA00022801"/>
    </source>
</evidence>
<organism evidence="8 9">
    <name type="scientific">Microbacterium alkaliflavum</name>
    <dbReference type="NCBI Taxonomy" id="3248839"/>
    <lineage>
        <taxon>Bacteria</taxon>
        <taxon>Bacillati</taxon>
        <taxon>Actinomycetota</taxon>
        <taxon>Actinomycetes</taxon>
        <taxon>Micrococcales</taxon>
        <taxon>Microbacteriaceae</taxon>
        <taxon>Microbacterium</taxon>
    </lineage>
</organism>
<dbReference type="RefSeq" id="WP_397558138.1">
    <property type="nucleotide sequence ID" value="NZ_JBIQWL010000011.1"/>
</dbReference>
<dbReference type="PIRSF" id="PIRSF010631">
    <property type="entry name" value="A-rhamnsds"/>
    <property type="match status" value="1"/>
</dbReference>
<name>A0ABW7QCU3_9MICO</name>
<evidence type="ECO:0000256" key="1">
    <source>
        <dbReference type="ARBA" id="ARBA00001445"/>
    </source>
</evidence>
<dbReference type="GO" id="GO:0016787">
    <property type="term" value="F:hydrolase activity"/>
    <property type="evidence" value="ECO:0007669"/>
    <property type="project" value="UniProtKB-KW"/>
</dbReference>
<comment type="catalytic activity">
    <reaction evidence="1">
        <text>Hydrolysis of terminal non-reducing alpha-L-rhamnose residues in alpha-L-rhamnosides.</text>
        <dbReference type="EC" id="3.2.1.40"/>
    </reaction>
</comment>
<accession>A0ABW7QCU3</accession>